<dbReference type="AlphaFoldDB" id="A0A1I6X8V1"/>
<evidence type="ECO:0000313" key="6">
    <source>
        <dbReference type="Proteomes" id="UP000199165"/>
    </source>
</evidence>
<dbReference type="PANTHER" id="PTHR30055">
    <property type="entry name" value="HTH-TYPE TRANSCRIPTIONAL REGULATOR RUTR"/>
    <property type="match status" value="1"/>
</dbReference>
<dbReference type="Proteomes" id="UP000199165">
    <property type="component" value="Unassembled WGS sequence"/>
</dbReference>
<sequence length="222" mass="24083">MSTDIPLLPDPESETSSNGRVTLPLTATDESSTPRADALRNRTRLLEAATRLVAEHGASNLTMEGVAQAASVGKGTVFRRFGDRNGLLLALLDHQEKQLQTAFLTGPPPVGPGASAVERLRAFGPAVLRHEDAHRDLYLAAEPAAERRFTVPARRVRLTHVATLLREAGTDGDVELLAHTLLGYLDTALTQYLLDQLEMPSERLESGWQDLVARFVARSSDG</sequence>
<reference evidence="6" key="1">
    <citation type="submission" date="2016-10" db="EMBL/GenBank/DDBJ databases">
        <authorList>
            <person name="Varghese N."/>
            <person name="Submissions S."/>
        </authorList>
    </citation>
    <scope>NUCLEOTIDE SEQUENCE [LARGE SCALE GENOMIC DNA]</scope>
    <source>
        <strain evidence="6">DSM 45501</strain>
    </source>
</reference>
<feature type="region of interest" description="Disordered" evidence="3">
    <location>
        <begin position="1"/>
        <end position="35"/>
    </location>
</feature>
<evidence type="ECO:0000256" key="3">
    <source>
        <dbReference type="SAM" id="MobiDB-lite"/>
    </source>
</evidence>
<proteinExistence type="predicted"/>
<dbReference type="GO" id="GO:0000976">
    <property type="term" value="F:transcription cis-regulatory region binding"/>
    <property type="evidence" value="ECO:0007669"/>
    <property type="project" value="TreeGrafter"/>
</dbReference>
<organism evidence="5 6">
    <name type="scientific">Actinopolyspora righensis</name>
    <dbReference type="NCBI Taxonomy" id="995060"/>
    <lineage>
        <taxon>Bacteria</taxon>
        <taxon>Bacillati</taxon>
        <taxon>Actinomycetota</taxon>
        <taxon>Actinomycetes</taxon>
        <taxon>Actinopolysporales</taxon>
        <taxon>Actinopolysporaceae</taxon>
        <taxon>Actinopolyspora</taxon>
        <taxon>Actinopolyspora alba group</taxon>
    </lineage>
</organism>
<dbReference type="InterPro" id="IPR001647">
    <property type="entry name" value="HTH_TetR"/>
</dbReference>
<keyword evidence="1 2" id="KW-0238">DNA-binding</keyword>
<evidence type="ECO:0000259" key="4">
    <source>
        <dbReference type="PROSITE" id="PS50977"/>
    </source>
</evidence>
<dbReference type="InterPro" id="IPR050109">
    <property type="entry name" value="HTH-type_TetR-like_transc_reg"/>
</dbReference>
<name>A0A1I6X8V1_9ACTN</name>
<dbReference type="EMBL" id="FPAT01000001">
    <property type="protein sequence ID" value="SFT34441.1"/>
    <property type="molecule type" value="Genomic_DNA"/>
</dbReference>
<evidence type="ECO:0000313" key="5">
    <source>
        <dbReference type="EMBL" id="SFT34441.1"/>
    </source>
</evidence>
<dbReference type="GO" id="GO:0003700">
    <property type="term" value="F:DNA-binding transcription factor activity"/>
    <property type="evidence" value="ECO:0007669"/>
    <property type="project" value="TreeGrafter"/>
</dbReference>
<protein>
    <submittedName>
        <fullName evidence="5">Transcriptional regulator, TetR family</fullName>
    </submittedName>
</protein>
<evidence type="ECO:0000256" key="1">
    <source>
        <dbReference type="ARBA" id="ARBA00023125"/>
    </source>
</evidence>
<feature type="DNA-binding region" description="H-T-H motif" evidence="2">
    <location>
        <begin position="62"/>
        <end position="81"/>
    </location>
</feature>
<feature type="domain" description="HTH tetR-type" evidence="4">
    <location>
        <begin position="39"/>
        <end position="99"/>
    </location>
</feature>
<dbReference type="Gene3D" id="1.10.357.10">
    <property type="entry name" value="Tetracycline Repressor, domain 2"/>
    <property type="match status" value="1"/>
</dbReference>
<dbReference type="InterPro" id="IPR009057">
    <property type="entry name" value="Homeodomain-like_sf"/>
</dbReference>
<accession>A0A1I6X8V1</accession>
<dbReference type="STRING" id="995060.SAMN04487904_101321"/>
<keyword evidence="6" id="KW-1185">Reference proteome</keyword>
<dbReference type="RefSeq" id="WP_092972970.1">
    <property type="nucleotide sequence ID" value="NZ_FPAT01000001.1"/>
</dbReference>
<dbReference type="Pfam" id="PF00440">
    <property type="entry name" value="TetR_N"/>
    <property type="match status" value="1"/>
</dbReference>
<dbReference type="PRINTS" id="PR00455">
    <property type="entry name" value="HTHTETR"/>
</dbReference>
<dbReference type="SUPFAM" id="SSF46689">
    <property type="entry name" value="Homeodomain-like"/>
    <property type="match status" value="1"/>
</dbReference>
<gene>
    <name evidence="5" type="ORF">SAMN04487904_101321</name>
</gene>
<evidence type="ECO:0000256" key="2">
    <source>
        <dbReference type="PROSITE-ProRule" id="PRU00335"/>
    </source>
</evidence>
<dbReference type="PANTHER" id="PTHR30055:SF209">
    <property type="entry name" value="POSSIBLE TRANSCRIPTIONAL REGULATORY PROTEIN (PROBABLY TETR-FAMILY)"/>
    <property type="match status" value="1"/>
</dbReference>
<dbReference type="PROSITE" id="PS50977">
    <property type="entry name" value="HTH_TETR_2"/>
    <property type="match status" value="1"/>
</dbReference>